<feature type="domain" description="Solute-binding protein family 5" evidence="4">
    <location>
        <begin position="73"/>
        <end position="479"/>
    </location>
</feature>
<dbReference type="PANTHER" id="PTHR30290:SF9">
    <property type="entry name" value="OLIGOPEPTIDE-BINDING PROTEIN APPA"/>
    <property type="match status" value="1"/>
</dbReference>
<name>A0A5K7Z9H6_9BACT</name>
<dbReference type="OrthoDB" id="9772924at2"/>
<dbReference type="Gene3D" id="3.40.190.10">
    <property type="entry name" value="Periplasmic binding protein-like II"/>
    <property type="match status" value="1"/>
</dbReference>
<evidence type="ECO:0000256" key="2">
    <source>
        <dbReference type="ARBA" id="ARBA00022448"/>
    </source>
</evidence>
<dbReference type="RefSeq" id="WP_155305191.1">
    <property type="nucleotide sequence ID" value="NZ_AP021875.1"/>
</dbReference>
<dbReference type="CDD" id="cd00995">
    <property type="entry name" value="PBP2_NikA_DppA_OppA_like"/>
    <property type="match status" value="1"/>
</dbReference>
<dbReference type="PANTHER" id="PTHR30290">
    <property type="entry name" value="PERIPLASMIC BINDING COMPONENT OF ABC TRANSPORTER"/>
    <property type="match status" value="1"/>
</dbReference>
<keyword evidence="6" id="KW-1185">Reference proteome</keyword>
<reference evidence="5 6" key="1">
    <citation type="submission" date="2019-11" db="EMBL/GenBank/DDBJ databases">
        <title>Comparative genomics of hydrocarbon-degrading Desulfosarcina strains.</title>
        <authorList>
            <person name="Watanabe M."/>
            <person name="Kojima H."/>
            <person name="Fukui M."/>
        </authorList>
    </citation>
    <scope>NUCLEOTIDE SEQUENCE [LARGE SCALE GENOMIC DNA]</scope>
    <source>
        <strain evidence="5 6">PP31</strain>
    </source>
</reference>
<dbReference type="InterPro" id="IPR039424">
    <property type="entry name" value="SBP_5"/>
</dbReference>
<evidence type="ECO:0000259" key="4">
    <source>
        <dbReference type="Pfam" id="PF00496"/>
    </source>
</evidence>
<dbReference type="PIRSF" id="PIRSF002741">
    <property type="entry name" value="MppA"/>
    <property type="match status" value="1"/>
</dbReference>
<keyword evidence="2" id="KW-0813">Transport</keyword>
<dbReference type="AlphaFoldDB" id="A0A5K7Z9H6"/>
<gene>
    <name evidence="5" type="ORF">DSCW_37780</name>
</gene>
<evidence type="ECO:0000256" key="1">
    <source>
        <dbReference type="ARBA" id="ARBA00005695"/>
    </source>
</evidence>
<dbReference type="PROSITE" id="PS51257">
    <property type="entry name" value="PROKAR_LIPOPROTEIN"/>
    <property type="match status" value="1"/>
</dbReference>
<evidence type="ECO:0000313" key="6">
    <source>
        <dbReference type="Proteomes" id="UP000427769"/>
    </source>
</evidence>
<comment type="similarity">
    <text evidence="1">Belongs to the bacterial solute-binding protein 5 family.</text>
</comment>
<accession>A0A5K7Z9H6</accession>
<dbReference type="GO" id="GO:0043190">
    <property type="term" value="C:ATP-binding cassette (ABC) transporter complex"/>
    <property type="evidence" value="ECO:0007669"/>
    <property type="project" value="InterPro"/>
</dbReference>
<dbReference type="Gene3D" id="3.10.105.10">
    <property type="entry name" value="Dipeptide-binding Protein, Domain 3"/>
    <property type="match status" value="1"/>
</dbReference>
<sequence>MPGGKRWHRLFVVLLVFAVAACTDREPPGTLRIGLAEEPRTLNVWLASDANSRKVLSLIYQPLYQNDPDTLDLVPWLAASLPVYDPERLSYTIALRDARWSDGTPFTSRDVAFTGQLIQSFMVPRYRAKWQFIRRVETPDDRTVVFYLEKPMAAFLSETLATPIVQEKQWAAVAAKAQTTSKPLTTLLNHRVQRPVGTGPFILEQWRRGAFLHLSRNAHFFGTGQTIDGRILGPFFDDLVYTVFGTSDVAILGLKKGSIDMFWWPIQPGYMDDLEKEEKIRLFTNEKSALYFMGFNLRRPPFNDPALRRAVAYLIDKNFIVSRILQGQGTKMFSIIPAENRFWCNHDLPRYGDGMSRESRIKRVYRLLSEAGYSWKVPPVDESGKIQAAVEIRLPDGRPMERFTILTPPADYDPHRATTGLMIQEWLRDVGMPAYARPMSFSSLLDQVKGKHDFDAFILGYGRLRLDPAYLGNLFHSNNDKPRGWNMSGYRNPAFDRLADRSVSEMDPVKRQALVMEMQREIARDLPYIPLYKPSVVEAVRRDRFNGWVDMLEGIGNIWSLCLVKPVKGGS</sequence>
<dbReference type="InterPro" id="IPR030678">
    <property type="entry name" value="Peptide/Ni-bd"/>
</dbReference>
<organism evidence="5 6">
    <name type="scientific">Desulfosarcina widdelii</name>
    <dbReference type="NCBI Taxonomy" id="947919"/>
    <lineage>
        <taxon>Bacteria</taxon>
        <taxon>Pseudomonadati</taxon>
        <taxon>Thermodesulfobacteriota</taxon>
        <taxon>Desulfobacteria</taxon>
        <taxon>Desulfobacterales</taxon>
        <taxon>Desulfosarcinaceae</taxon>
        <taxon>Desulfosarcina</taxon>
    </lineage>
</organism>
<dbReference type="GO" id="GO:0015833">
    <property type="term" value="P:peptide transport"/>
    <property type="evidence" value="ECO:0007669"/>
    <property type="project" value="TreeGrafter"/>
</dbReference>
<evidence type="ECO:0000313" key="5">
    <source>
        <dbReference type="EMBL" id="BBO76361.1"/>
    </source>
</evidence>
<dbReference type="Pfam" id="PF00496">
    <property type="entry name" value="SBP_bac_5"/>
    <property type="match status" value="1"/>
</dbReference>
<dbReference type="GO" id="GO:0030288">
    <property type="term" value="C:outer membrane-bounded periplasmic space"/>
    <property type="evidence" value="ECO:0007669"/>
    <property type="project" value="UniProtKB-ARBA"/>
</dbReference>
<dbReference type="GO" id="GO:1904680">
    <property type="term" value="F:peptide transmembrane transporter activity"/>
    <property type="evidence" value="ECO:0007669"/>
    <property type="project" value="TreeGrafter"/>
</dbReference>
<dbReference type="SUPFAM" id="SSF53850">
    <property type="entry name" value="Periplasmic binding protein-like II"/>
    <property type="match status" value="1"/>
</dbReference>
<dbReference type="KEGG" id="dwd:DSCW_37780"/>
<dbReference type="Proteomes" id="UP000427769">
    <property type="component" value="Chromosome"/>
</dbReference>
<keyword evidence="3" id="KW-0732">Signal</keyword>
<dbReference type="EMBL" id="AP021875">
    <property type="protein sequence ID" value="BBO76361.1"/>
    <property type="molecule type" value="Genomic_DNA"/>
</dbReference>
<proteinExistence type="inferred from homology"/>
<protein>
    <submittedName>
        <fullName evidence="5">Peptide-binding protein</fullName>
    </submittedName>
</protein>
<dbReference type="InterPro" id="IPR000914">
    <property type="entry name" value="SBP_5_dom"/>
</dbReference>
<evidence type="ECO:0000256" key="3">
    <source>
        <dbReference type="ARBA" id="ARBA00022729"/>
    </source>
</evidence>